<dbReference type="Proteomes" id="UP001432027">
    <property type="component" value="Unassembled WGS sequence"/>
</dbReference>
<sequence>LPHHLDIFDLPSLSSDHHPFHLISVTTMQTSLGFSLLLLSTSFTTAMALKCWVNDEGGVPSLKEDPSFTFCIYFPLSSEDGQPRAAGTGPSIEDLRAVEKTFSQTSPLYGVLANCVLEKYSFHLINPALGSEPERLFRCYCQEDGCNRPSSFAHFLATQRGGTL</sequence>
<comment type="caution">
    <text evidence="2">The sequence shown here is derived from an EMBL/GenBank/DDBJ whole genome shotgun (WGS) entry which is preliminary data.</text>
</comment>
<dbReference type="AlphaFoldDB" id="A0AAV5UDP4"/>
<keyword evidence="1" id="KW-0812">Transmembrane</keyword>
<dbReference type="EMBL" id="BTSX01000006">
    <property type="protein sequence ID" value="GMT04452.1"/>
    <property type="molecule type" value="Genomic_DNA"/>
</dbReference>
<reference evidence="2" key="1">
    <citation type="submission" date="2023-10" db="EMBL/GenBank/DDBJ databases">
        <title>Genome assembly of Pristionchus species.</title>
        <authorList>
            <person name="Yoshida K."/>
            <person name="Sommer R.J."/>
        </authorList>
    </citation>
    <scope>NUCLEOTIDE SEQUENCE</scope>
    <source>
        <strain evidence="2">RS0144</strain>
    </source>
</reference>
<evidence type="ECO:0000313" key="2">
    <source>
        <dbReference type="EMBL" id="GMT04452.1"/>
    </source>
</evidence>
<accession>A0AAV5UDP4</accession>
<evidence type="ECO:0000256" key="1">
    <source>
        <dbReference type="SAM" id="Phobius"/>
    </source>
</evidence>
<name>A0AAV5UDP4_9BILA</name>
<dbReference type="Pfam" id="PF17305">
    <property type="entry name" value="DUF5354"/>
    <property type="match status" value="1"/>
</dbReference>
<feature type="transmembrane region" description="Helical" evidence="1">
    <location>
        <begin position="20"/>
        <end position="40"/>
    </location>
</feature>
<dbReference type="InterPro" id="IPR035291">
    <property type="entry name" value="DUF5354"/>
</dbReference>
<gene>
    <name evidence="2" type="ORF">PENTCL1PPCAC_26626</name>
</gene>
<evidence type="ECO:0000313" key="3">
    <source>
        <dbReference type="Proteomes" id="UP001432027"/>
    </source>
</evidence>
<keyword evidence="1" id="KW-1133">Transmembrane helix</keyword>
<protein>
    <submittedName>
        <fullName evidence="2">Uncharacterized protein</fullName>
    </submittedName>
</protein>
<feature type="non-terminal residue" evidence="2">
    <location>
        <position position="1"/>
    </location>
</feature>
<organism evidence="2 3">
    <name type="scientific">Pristionchus entomophagus</name>
    <dbReference type="NCBI Taxonomy" id="358040"/>
    <lineage>
        <taxon>Eukaryota</taxon>
        <taxon>Metazoa</taxon>
        <taxon>Ecdysozoa</taxon>
        <taxon>Nematoda</taxon>
        <taxon>Chromadorea</taxon>
        <taxon>Rhabditida</taxon>
        <taxon>Rhabditina</taxon>
        <taxon>Diplogasteromorpha</taxon>
        <taxon>Diplogasteroidea</taxon>
        <taxon>Neodiplogasteridae</taxon>
        <taxon>Pristionchus</taxon>
    </lineage>
</organism>
<keyword evidence="1" id="KW-0472">Membrane</keyword>
<keyword evidence="3" id="KW-1185">Reference proteome</keyword>
<proteinExistence type="predicted"/>